<feature type="active site" evidence="8">
    <location>
        <position position="134"/>
    </location>
</feature>
<comment type="subcellular location">
    <subcellularLocation>
        <location evidence="8">Periplasm</location>
    </subcellularLocation>
</comment>
<comment type="cofactor">
    <cofactor evidence="8">
        <name>Zn(2+)</name>
        <dbReference type="ChEBI" id="CHEBI:29105"/>
    </cofactor>
    <text evidence="8">Binds 1 zinc ion per subunit.</text>
</comment>
<evidence type="ECO:0000313" key="11">
    <source>
        <dbReference type="Proteomes" id="UP000305881"/>
    </source>
</evidence>
<dbReference type="EMBL" id="CP035467">
    <property type="protein sequence ID" value="QCW83604.1"/>
    <property type="molecule type" value="Genomic_DNA"/>
</dbReference>
<keyword evidence="6 8" id="KW-0862">Zinc</keyword>
<evidence type="ECO:0000256" key="4">
    <source>
        <dbReference type="ARBA" id="ARBA00022764"/>
    </source>
</evidence>
<dbReference type="GO" id="GO:0051603">
    <property type="term" value="P:proteolysis involved in protein catabolic process"/>
    <property type="evidence" value="ECO:0007669"/>
    <property type="project" value="TreeGrafter"/>
</dbReference>
<dbReference type="SUPFAM" id="SSF48452">
    <property type="entry name" value="TPR-like"/>
    <property type="match status" value="1"/>
</dbReference>
<comment type="function">
    <text evidence="8">Functions as both a chaperone and a metalloprotease. Maintains the integrity of the outer membrane by promoting either the assembly or the elimination of outer membrane proteins, depending on their folding state.</text>
</comment>
<dbReference type="CDD" id="cd07333">
    <property type="entry name" value="M48C_bepA_like"/>
    <property type="match status" value="1"/>
</dbReference>
<keyword evidence="3 8" id="KW-0732">Signal</keyword>
<evidence type="ECO:0000259" key="9">
    <source>
        <dbReference type="Pfam" id="PF01435"/>
    </source>
</evidence>
<dbReference type="AlphaFoldDB" id="A0A4P9UQA0"/>
<keyword evidence="2 8" id="KW-0479">Metal-binding</keyword>
<evidence type="ECO:0000256" key="7">
    <source>
        <dbReference type="ARBA" id="ARBA00023049"/>
    </source>
</evidence>
<dbReference type="Pfam" id="PF13432">
    <property type="entry name" value="TPR_16"/>
    <property type="match status" value="1"/>
</dbReference>
<comment type="similarity">
    <text evidence="8">Belongs to the peptidase M48 family. BepA subfamily.</text>
</comment>
<evidence type="ECO:0000313" key="10">
    <source>
        <dbReference type="EMBL" id="QCW83604.1"/>
    </source>
</evidence>
<dbReference type="InterPro" id="IPR051156">
    <property type="entry name" value="Mito/Outer_Membr_Metalloprot"/>
</dbReference>
<evidence type="ECO:0000256" key="2">
    <source>
        <dbReference type="ARBA" id="ARBA00022723"/>
    </source>
</evidence>
<dbReference type="OrthoDB" id="9810445at2"/>
<dbReference type="InterPro" id="IPR001915">
    <property type="entry name" value="Peptidase_M48"/>
</dbReference>
<keyword evidence="5 8" id="KW-0378">Hydrolase</keyword>
<organism evidence="10 11">
    <name type="scientific">Methylotuvimicrobium buryatense</name>
    <name type="common">Methylomicrobium buryatense</name>
    <dbReference type="NCBI Taxonomy" id="95641"/>
    <lineage>
        <taxon>Bacteria</taxon>
        <taxon>Pseudomonadati</taxon>
        <taxon>Pseudomonadota</taxon>
        <taxon>Gammaproteobacteria</taxon>
        <taxon>Methylococcales</taxon>
        <taxon>Methylococcaceae</taxon>
        <taxon>Methylotuvimicrobium</taxon>
    </lineage>
</organism>
<dbReference type="Proteomes" id="UP000305881">
    <property type="component" value="Chromosome"/>
</dbReference>
<dbReference type="RefSeq" id="WP_017842588.1">
    <property type="nucleotide sequence ID" value="NZ_CP035467.1"/>
</dbReference>
<dbReference type="PANTHER" id="PTHR22726">
    <property type="entry name" value="METALLOENDOPEPTIDASE OMA1"/>
    <property type="match status" value="1"/>
</dbReference>
<evidence type="ECO:0000256" key="1">
    <source>
        <dbReference type="ARBA" id="ARBA00022670"/>
    </source>
</evidence>
<dbReference type="InterPro" id="IPR030873">
    <property type="entry name" value="Protease_BepA"/>
</dbReference>
<dbReference type="GO" id="GO:0008270">
    <property type="term" value="F:zinc ion binding"/>
    <property type="evidence" value="ECO:0007669"/>
    <property type="project" value="UniProtKB-UniRule"/>
</dbReference>
<dbReference type="Pfam" id="PF01435">
    <property type="entry name" value="Peptidase_M48"/>
    <property type="match status" value="1"/>
</dbReference>
<dbReference type="GO" id="GO:0016020">
    <property type="term" value="C:membrane"/>
    <property type="evidence" value="ECO:0007669"/>
    <property type="project" value="InterPro"/>
</dbReference>
<accession>A0A4P9UQA0</accession>
<evidence type="ECO:0000256" key="3">
    <source>
        <dbReference type="ARBA" id="ARBA00022729"/>
    </source>
</evidence>
<dbReference type="Gene3D" id="3.30.2010.10">
    <property type="entry name" value="Metalloproteases ('zincins'), catalytic domain"/>
    <property type="match status" value="1"/>
</dbReference>
<dbReference type="Pfam" id="PF14559">
    <property type="entry name" value="TPR_19"/>
    <property type="match status" value="1"/>
</dbReference>
<feature type="domain" description="Peptidase M48" evidence="9">
    <location>
        <begin position="70"/>
        <end position="257"/>
    </location>
</feature>
<sequence>MTKRPALFLILSLFLQGNRPFAPDITKIELPDMGDSSGTLISPAQEKQLGEAFYRSLHSQIVISQDAEIQQYIEGIGRKLVANSDTPGNPFHFFVVMDNAINAFAGPGGYIGINSGLILTSEAESELASVMAHEIAHVTQRHLYRAFEAASRLSIPTAAATLAAILIGTQSPELAQAAIMAVQAGSIQFQIDFTRDNEQEADRVGMQMLAASNFDPRSMPIFFERLQQSSRYYGRGVPEFLRTHPVTSSRISDTRGRAEKFPYQQYPDSMGYLLTRAKLRVLSANDYAPALNYFTPRLGQGTQQQRAVARYGVGLVHLNTRNFQEAEQIFKALTQEYPEQPQFATAYARCALEAQNFSNALARYQAAMQQFPGNQAIKLDTISALLKAGESEQARQILQLLDANTKRQPVYFKLLAQIYSDLKQPSESHRYLAEYYYATGQTEAAITQIKLAQKSPGINYYLSAILNERLVFFIREEEQRKRNQ</sequence>
<dbReference type="HAMAP" id="MF_00997">
    <property type="entry name" value="Protease_BepA"/>
    <property type="match status" value="1"/>
</dbReference>
<dbReference type="GO" id="GO:0004222">
    <property type="term" value="F:metalloendopeptidase activity"/>
    <property type="evidence" value="ECO:0007669"/>
    <property type="project" value="InterPro"/>
</dbReference>
<feature type="binding site" evidence="8">
    <location>
        <position position="137"/>
    </location>
    <ligand>
        <name>Zn(2+)</name>
        <dbReference type="ChEBI" id="CHEBI:29105"/>
        <note>catalytic</note>
    </ligand>
</feature>
<dbReference type="STRING" id="675511.GCA_000341735_04216"/>
<gene>
    <name evidence="10" type="ORF">EQU24_16180</name>
</gene>
<feature type="active site" description="Proton donor" evidence="8">
    <location>
        <position position="202"/>
    </location>
</feature>
<evidence type="ECO:0000256" key="6">
    <source>
        <dbReference type="ARBA" id="ARBA00022833"/>
    </source>
</evidence>
<dbReference type="EC" id="3.4.-.-" evidence="8"/>
<protein>
    <recommendedName>
        <fullName evidence="8">Putative beta-barrel assembly-enhancing protease</fullName>
        <ecNumber evidence="8">3.4.-.-</ecNumber>
    </recommendedName>
</protein>
<reference evidence="11" key="1">
    <citation type="journal article" date="2019" name="J. Bacteriol.">
        <title>A Mutagenic Screen Identifies a TonB-Dependent Receptor Required for the Lanthanide Metal Switch in the Type I Methanotroph 'Methylotuvimicrobium buryatense' 5GB1C.</title>
        <authorList>
            <person name="Groom J.D."/>
            <person name="Ford S.M."/>
            <person name="Pesesky M.W."/>
            <person name="Lidstrom M.E."/>
        </authorList>
    </citation>
    <scope>NUCLEOTIDE SEQUENCE [LARGE SCALE GENOMIC DNA]</scope>
    <source>
        <strain evidence="11">5GB1C</strain>
    </source>
</reference>
<feature type="binding site" evidence="8">
    <location>
        <position position="198"/>
    </location>
    <ligand>
        <name>Zn(2+)</name>
        <dbReference type="ChEBI" id="CHEBI:29105"/>
        <note>catalytic</note>
    </ligand>
</feature>
<dbReference type="InterPro" id="IPR011990">
    <property type="entry name" value="TPR-like_helical_dom_sf"/>
</dbReference>
<dbReference type="GO" id="GO:0042597">
    <property type="term" value="C:periplasmic space"/>
    <property type="evidence" value="ECO:0007669"/>
    <property type="project" value="UniProtKB-SubCell"/>
</dbReference>
<keyword evidence="4 8" id="KW-0574">Periplasm</keyword>
<keyword evidence="11" id="KW-1185">Reference proteome</keyword>
<name>A0A4P9UQA0_METBY</name>
<keyword evidence="1 8" id="KW-0645">Protease</keyword>
<evidence type="ECO:0000256" key="5">
    <source>
        <dbReference type="ARBA" id="ARBA00022801"/>
    </source>
</evidence>
<proteinExistence type="inferred from homology"/>
<dbReference type="PANTHER" id="PTHR22726:SF1">
    <property type="entry name" value="METALLOENDOPEPTIDASE OMA1, MITOCHONDRIAL"/>
    <property type="match status" value="1"/>
</dbReference>
<evidence type="ECO:0000256" key="8">
    <source>
        <dbReference type="HAMAP-Rule" id="MF_00997"/>
    </source>
</evidence>
<feature type="binding site" evidence="8">
    <location>
        <position position="133"/>
    </location>
    <ligand>
        <name>Zn(2+)</name>
        <dbReference type="ChEBI" id="CHEBI:29105"/>
        <note>catalytic</note>
    </ligand>
</feature>
<dbReference type="Gene3D" id="1.25.40.10">
    <property type="entry name" value="Tetratricopeptide repeat domain"/>
    <property type="match status" value="1"/>
</dbReference>
<keyword evidence="7 8" id="KW-0482">Metalloprotease</keyword>
<dbReference type="KEGG" id="mbur:EQU24_16180"/>